<organism evidence="1 2">
    <name type="scientific">Peronosclerospora sorghi</name>
    <dbReference type="NCBI Taxonomy" id="230839"/>
    <lineage>
        <taxon>Eukaryota</taxon>
        <taxon>Sar</taxon>
        <taxon>Stramenopiles</taxon>
        <taxon>Oomycota</taxon>
        <taxon>Peronosporomycetes</taxon>
        <taxon>Peronosporales</taxon>
        <taxon>Peronosporaceae</taxon>
        <taxon>Peronosclerospora</taxon>
    </lineage>
</organism>
<proteinExistence type="predicted"/>
<sequence length="82" mass="8823">MTRIPSLKVTVCLSCDTNASPPKFRSSSSTPSAFIFDWTSSSYKPTSNILNKSSDTESLSLVSLGGVTHLMSFSNFITPAEL</sequence>
<keyword evidence="2" id="KW-1185">Reference proteome</keyword>
<accession>A0ACC0VUN3</accession>
<evidence type="ECO:0000313" key="2">
    <source>
        <dbReference type="Proteomes" id="UP001163321"/>
    </source>
</evidence>
<name>A0ACC0VUN3_9STRA</name>
<dbReference type="EMBL" id="CM047585">
    <property type="protein sequence ID" value="KAI9909992.1"/>
    <property type="molecule type" value="Genomic_DNA"/>
</dbReference>
<reference evidence="1 2" key="1">
    <citation type="journal article" date="2022" name="bioRxiv">
        <title>The genome of the oomycete Peronosclerospora sorghi, a cosmopolitan pathogen of maize and sorghum, is inflated with dispersed pseudogenes.</title>
        <authorList>
            <person name="Fletcher K."/>
            <person name="Martin F."/>
            <person name="Isakeit T."/>
            <person name="Cavanaugh K."/>
            <person name="Magill C."/>
            <person name="Michelmore R."/>
        </authorList>
    </citation>
    <scope>NUCLEOTIDE SEQUENCE [LARGE SCALE GENOMIC DNA]</scope>
    <source>
        <strain evidence="1">P6</strain>
    </source>
</reference>
<comment type="caution">
    <text evidence="1">The sequence shown here is derived from an EMBL/GenBank/DDBJ whole genome shotgun (WGS) entry which is preliminary data.</text>
</comment>
<dbReference type="Proteomes" id="UP001163321">
    <property type="component" value="Chromosome 6"/>
</dbReference>
<protein>
    <submittedName>
        <fullName evidence="1">Uncharacterized protein</fullName>
    </submittedName>
</protein>
<gene>
    <name evidence="1" type="ORF">PsorP6_009930</name>
</gene>
<evidence type="ECO:0000313" key="1">
    <source>
        <dbReference type="EMBL" id="KAI9909992.1"/>
    </source>
</evidence>